<evidence type="ECO:0008006" key="3">
    <source>
        <dbReference type="Google" id="ProtNLM"/>
    </source>
</evidence>
<protein>
    <recommendedName>
        <fullName evidence="3">Lipoprotein</fullName>
    </recommendedName>
</protein>
<proteinExistence type="predicted"/>
<dbReference type="AlphaFoldDB" id="I4YPK5"/>
<sequence length="48" mass="5084" precursor="true">MIANLKSRMGLAAGFASAMAFSGCMGRQAGRRRAALDPEKCARQAVVR</sequence>
<evidence type="ECO:0000313" key="1">
    <source>
        <dbReference type="EMBL" id="EIM25897.1"/>
    </source>
</evidence>
<accession>I4YPK5</accession>
<dbReference type="HOGENOM" id="CLU_3154895_0_0_5"/>
<gene>
    <name evidence="1" type="ORF">MicloDRAFT_00066260</name>
</gene>
<dbReference type="EMBL" id="JH660647">
    <property type="protein sequence ID" value="EIM25897.1"/>
    <property type="molecule type" value="Genomic_DNA"/>
</dbReference>
<evidence type="ECO:0000313" key="2">
    <source>
        <dbReference type="Proteomes" id="UP000003947"/>
    </source>
</evidence>
<dbReference type="PROSITE" id="PS51257">
    <property type="entry name" value="PROKAR_LIPOPROTEIN"/>
    <property type="match status" value="1"/>
</dbReference>
<keyword evidence="2" id="KW-1185">Reference proteome</keyword>
<name>I4YPK5_9HYPH</name>
<reference evidence="1 2" key="1">
    <citation type="submission" date="2012-02" db="EMBL/GenBank/DDBJ databases">
        <title>Improved High-Quality Draft sequence of Microvirga sp. WSM3557.</title>
        <authorList>
            <consortium name="US DOE Joint Genome Institute"/>
            <person name="Lucas S."/>
            <person name="Han J."/>
            <person name="Lapidus A."/>
            <person name="Cheng J.-F."/>
            <person name="Goodwin L."/>
            <person name="Pitluck S."/>
            <person name="Peters L."/>
            <person name="Zhang X."/>
            <person name="Detter J.C."/>
            <person name="Han C."/>
            <person name="Tapia R."/>
            <person name="Land M."/>
            <person name="Hauser L."/>
            <person name="Kyrpides N."/>
            <person name="Ivanova N."/>
            <person name="Pagani I."/>
            <person name="Brau L."/>
            <person name="Yates R."/>
            <person name="O'Hara G."/>
            <person name="Rui T."/>
            <person name="Howieson J."/>
            <person name="Reeve W."/>
            <person name="Woyke T."/>
        </authorList>
    </citation>
    <scope>NUCLEOTIDE SEQUENCE [LARGE SCALE GENOMIC DNA]</scope>
    <source>
        <strain evidence="1 2">WSM3557</strain>
    </source>
</reference>
<organism evidence="1 2">
    <name type="scientific">Microvirga lotononidis</name>
    <dbReference type="NCBI Taxonomy" id="864069"/>
    <lineage>
        <taxon>Bacteria</taxon>
        <taxon>Pseudomonadati</taxon>
        <taxon>Pseudomonadota</taxon>
        <taxon>Alphaproteobacteria</taxon>
        <taxon>Hyphomicrobiales</taxon>
        <taxon>Methylobacteriaceae</taxon>
        <taxon>Microvirga</taxon>
    </lineage>
</organism>
<dbReference type="Proteomes" id="UP000003947">
    <property type="component" value="Unassembled WGS sequence"/>
</dbReference>